<dbReference type="InterPro" id="IPR040256">
    <property type="entry name" value="At4g02000-like"/>
</dbReference>
<proteinExistence type="predicted"/>
<comment type="caution">
    <text evidence="3">The sequence shown here is derived from an EMBL/GenBank/DDBJ whole genome shotgun (WGS) entry which is preliminary data.</text>
</comment>
<dbReference type="EMBL" id="JANJYJ010000001">
    <property type="protein sequence ID" value="KAK3229960.1"/>
    <property type="molecule type" value="Genomic_DNA"/>
</dbReference>
<gene>
    <name evidence="3" type="ORF">Dsin_001841</name>
</gene>
<name>A0AAE0EKP5_9ROSI</name>
<evidence type="ECO:0000256" key="1">
    <source>
        <dbReference type="SAM" id="MobiDB-lite"/>
    </source>
</evidence>
<evidence type="ECO:0000259" key="2">
    <source>
        <dbReference type="Pfam" id="PF14111"/>
    </source>
</evidence>
<sequence>MDPSPKHLSLPCLGSHPPFPKTLSSSISSVLPPIPSMKDCPLPSPHKVSSADVISFLKANDIKCNNMASKGEDCPSIPKIILNTAINARNGHSALNGAVVDKAKWLQLVLSTSFGNVEKPTSKGAACPSANVEGQVVQLEEVSSLRNSELPHTKGIFVTPSLVNKDVNNVIGHMPPKISQNSVVSYSNVLKGAYHGPFMDIPTSRPMNLKYYQPFQSGNRKCVSPPMEVEEDGSKAWKNCLGNCDLQEVLAKYKGFFFFKFLDDEACSNVLESGPWLFAGRMVILKKWHPRLILTKETYSKIQIWVKLFNIPHEYWNEVGLSHIASAVGKPLYADSLTESMKRISYARVCIEIDATYELVDSFDLFMGDNSRPNLGESVEILIEYQWKQKICTECKSFGNSITTCPKLKPLHPPSVMDFDPKPKQEWRRVTKGVATQILLPCMNLEPLPLDEVISVVNSEIEPYLCPTNLPIKIQCNDLSKESNIDISNKFSTLDENGFNAPSKESVIDCSVDNSPTTASPNQEH</sequence>
<keyword evidence="4" id="KW-1185">Reference proteome</keyword>
<evidence type="ECO:0000313" key="3">
    <source>
        <dbReference type="EMBL" id="KAK3229960.1"/>
    </source>
</evidence>
<dbReference type="PANTHER" id="PTHR31286">
    <property type="entry name" value="GLYCINE-RICH CELL WALL STRUCTURAL PROTEIN 1.8-LIKE"/>
    <property type="match status" value="1"/>
</dbReference>
<evidence type="ECO:0000313" key="4">
    <source>
        <dbReference type="Proteomes" id="UP001281410"/>
    </source>
</evidence>
<accession>A0AAE0EKP5</accession>
<organism evidence="3 4">
    <name type="scientific">Dipteronia sinensis</name>
    <dbReference type="NCBI Taxonomy" id="43782"/>
    <lineage>
        <taxon>Eukaryota</taxon>
        <taxon>Viridiplantae</taxon>
        <taxon>Streptophyta</taxon>
        <taxon>Embryophyta</taxon>
        <taxon>Tracheophyta</taxon>
        <taxon>Spermatophyta</taxon>
        <taxon>Magnoliopsida</taxon>
        <taxon>eudicotyledons</taxon>
        <taxon>Gunneridae</taxon>
        <taxon>Pentapetalae</taxon>
        <taxon>rosids</taxon>
        <taxon>malvids</taxon>
        <taxon>Sapindales</taxon>
        <taxon>Sapindaceae</taxon>
        <taxon>Hippocastanoideae</taxon>
        <taxon>Acereae</taxon>
        <taxon>Dipteronia</taxon>
    </lineage>
</organism>
<dbReference type="AlphaFoldDB" id="A0AAE0EKP5"/>
<dbReference type="Proteomes" id="UP001281410">
    <property type="component" value="Unassembled WGS sequence"/>
</dbReference>
<reference evidence="3" key="1">
    <citation type="journal article" date="2023" name="Plant J.">
        <title>Genome sequences and population genomics provide insights into the demographic history, inbreeding, and mutation load of two 'living fossil' tree species of Dipteronia.</title>
        <authorList>
            <person name="Feng Y."/>
            <person name="Comes H.P."/>
            <person name="Chen J."/>
            <person name="Zhu S."/>
            <person name="Lu R."/>
            <person name="Zhang X."/>
            <person name="Li P."/>
            <person name="Qiu J."/>
            <person name="Olsen K.M."/>
            <person name="Qiu Y."/>
        </authorList>
    </citation>
    <scope>NUCLEOTIDE SEQUENCE</scope>
    <source>
        <strain evidence="3">NBL</strain>
    </source>
</reference>
<feature type="domain" description="DUF4283" evidence="2">
    <location>
        <begin position="253"/>
        <end position="294"/>
    </location>
</feature>
<dbReference type="PANTHER" id="PTHR31286:SF99">
    <property type="entry name" value="DUF4283 DOMAIN-CONTAINING PROTEIN"/>
    <property type="match status" value="1"/>
</dbReference>
<dbReference type="Pfam" id="PF14111">
    <property type="entry name" value="DUF4283"/>
    <property type="match status" value="1"/>
</dbReference>
<dbReference type="InterPro" id="IPR025558">
    <property type="entry name" value="DUF4283"/>
</dbReference>
<feature type="compositionally biased region" description="Polar residues" evidence="1">
    <location>
        <begin position="512"/>
        <end position="525"/>
    </location>
</feature>
<protein>
    <recommendedName>
        <fullName evidence="2">DUF4283 domain-containing protein</fullName>
    </recommendedName>
</protein>
<feature type="region of interest" description="Disordered" evidence="1">
    <location>
        <begin position="505"/>
        <end position="525"/>
    </location>
</feature>